<evidence type="ECO:0000256" key="4">
    <source>
        <dbReference type="ARBA" id="ARBA00022741"/>
    </source>
</evidence>
<dbReference type="SUPFAM" id="SSF52540">
    <property type="entry name" value="P-loop containing nucleoside triphosphate hydrolases"/>
    <property type="match status" value="1"/>
</dbReference>
<dbReference type="InterPro" id="IPR010488">
    <property type="entry name" value="Zeta_toxin_domain"/>
</dbReference>
<dbReference type="RefSeq" id="WP_082095487.1">
    <property type="nucleotide sequence ID" value="NZ_LN774770.1"/>
</dbReference>
<accession>A0A0D6DZW0</accession>
<dbReference type="KEGG" id="lpk:LACPI_2325"/>
<reference evidence="10" key="1">
    <citation type="submission" date="2015-01" db="EMBL/GenBank/DDBJ databases">
        <authorList>
            <person name="Andreevskaya M."/>
        </authorList>
    </citation>
    <scope>NUCLEOTIDE SEQUENCE [LARGE SCALE GENOMIC DNA]</scope>
    <source>
        <strain evidence="10">MKFS47</strain>
        <plasmid evidence="10">II</plasmid>
    </source>
</reference>
<gene>
    <name evidence="9" type="ORF">LACPI_2325</name>
</gene>
<evidence type="ECO:0000256" key="6">
    <source>
        <dbReference type="ARBA" id="ARBA00032897"/>
    </source>
</evidence>
<evidence type="ECO:0000256" key="7">
    <source>
        <dbReference type="ARBA" id="ARBA00048178"/>
    </source>
</evidence>
<dbReference type="Proteomes" id="UP000033166">
    <property type="component" value="Plasmid II"/>
</dbReference>
<evidence type="ECO:0000313" key="10">
    <source>
        <dbReference type="Proteomes" id="UP000033166"/>
    </source>
</evidence>
<protein>
    <recommendedName>
        <fullName evidence="6">UDP-N-acetylglucosamine kinase</fullName>
        <ecNumber evidence="2">2.7.1.176</ecNumber>
    </recommendedName>
    <alternativeName>
        <fullName evidence="6">UDP-N-acetylglucosamine kinase</fullName>
    </alternativeName>
</protein>
<dbReference type="GO" id="GO:0005524">
    <property type="term" value="F:ATP binding"/>
    <property type="evidence" value="ECO:0007669"/>
    <property type="project" value="UniProtKB-KW"/>
</dbReference>
<dbReference type="Gene3D" id="3.40.50.300">
    <property type="entry name" value="P-loop containing nucleotide triphosphate hydrolases"/>
    <property type="match status" value="1"/>
</dbReference>
<feature type="domain" description="Zeta toxin" evidence="8">
    <location>
        <begin position="29"/>
        <end position="214"/>
    </location>
</feature>
<evidence type="ECO:0000256" key="5">
    <source>
        <dbReference type="ARBA" id="ARBA00022840"/>
    </source>
</evidence>
<evidence type="ECO:0000259" key="8">
    <source>
        <dbReference type="Pfam" id="PF06414"/>
    </source>
</evidence>
<evidence type="ECO:0000256" key="2">
    <source>
        <dbReference type="ARBA" id="ARBA00011963"/>
    </source>
</evidence>
<dbReference type="HOGENOM" id="CLU_064262_0_0_9"/>
<dbReference type="EC" id="2.7.1.176" evidence="2"/>
<keyword evidence="3" id="KW-1277">Toxin-antitoxin system</keyword>
<evidence type="ECO:0000313" key="9">
    <source>
        <dbReference type="EMBL" id="CEN29525.1"/>
    </source>
</evidence>
<name>A0A0D6DZW0_9LACT</name>
<dbReference type="AlphaFoldDB" id="A0A0D6DZW0"/>
<dbReference type="Pfam" id="PF06414">
    <property type="entry name" value="Zeta_toxin"/>
    <property type="match status" value="1"/>
</dbReference>
<keyword evidence="4" id="KW-0547">Nucleotide-binding</keyword>
<dbReference type="EMBL" id="LN774770">
    <property type="protein sequence ID" value="CEN29525.1"/>
    <property type="molecule type" value="Genomic_DNA"/>
</dbReference>
<dbReference type="GO" id="GO:0016301">
    <property type="term" value="F:kinase activity"/>
    <property type="evidence" value="ECO:0007669"/>
    <property type="project" value="InterPro"/>
</dbReference>
<keyword evidence="9" id="KW-0614">Plasmid</keyword>
<organism evidence="9 10">
    <name type="scientific">Pseudolactococcus piscium MKFS47</name>
    <dbReference type="NCBI Taxonomy" id="297352"/>
    <lineage>
        <taxon>Bacteria</taxon>
        <taxon>Bacillati</taxon>
        <taxon>Bacillota</taxon>
        <taxon>Bacilli</taxon>
        <taxon>Lactobacillales</taxon>
        <taxon>Streptococcaceae</taxon>
        <taxon>Pseudolactococcus</taxon>
    </lineage>
</organism>
<keyword evidence="5" id="KW-0067">ATP-binding</keyword>
<geneLocation type="plasmid" evidence="9 10">
    <name>II</name>
</geneLocation>
<dbReference type="InterPro" id="IPR027417">
    <property type="entry name" value="P-loop_NTPase"/>
</dbReference>
<evidence type="ECO:0000256" key="3">
    <source>
        <dbReference type="ARBA" id="ARBA00022649"/>
    </source>
</evidence>
<sequence length="286" mass="32281">MANIVNFSEKQFEDRLEKNIERLTKNRLAVDEPTAFLLSGQPGSGKTSLRSVIDEETKGNAIIIDNDTFKQQHPNFEELAKIYGKDVVAKVTPYSNQMTEAIINSLSEQGYNLVIEGTGRTTDVPIKTATMLKTKGYQTKMYVMAVPKIKSYLGTIERYEDMFKRNPLTARATPKQAHDIVVSNLPSNLETLHKTGVFSDIRLYDRQGMKLYSSLETPSVSPKEPLESILNKKVSGKEIQSTLERVEEKMVQNKHQDTPEFQAIRQKLDRFKPPIPPLPKLPGIGL</sequence>
<proteinExistence type="inferred from homology"/>
<evidence type="ECO:0000256" key="1">
    <source>
        <dbReference type="ARBA" id="ARBA00009104"/>
    </source>
</evidence>
<comment type="similarity">
    <text evidence="1">Belongs to the zeta toxin family.</text>
</comment>
<comment type="catalytic activity">
    <reaction evidence="7">
        <text>UDP-N-acetyl-alpha-D-glucosamine + ATP = UDP-N-acetyl-alpha-D-glucosamine 3'-phosphate + ADP + H(+)</text>
        <dbReference type="Rhea" id="RHEA:32671"/>
        <dbReference type="ChEBI" id="CHEBI:15378"/>
        <dbReference type="ChEBI" id="CHEBI:30616"/>
        <dbReference type="ChEBI" id="CHEBI:57705"/>
        <dbReference type="ChEBI" id="CHEBI:64353"/>
        <dbReference type="ChEBI" id="CHEBI:456216"/>
        <dbReference type="EC" id="2.7.1.176"/>
    </reaction>
</comment>